<dbReference type="PRINTS" id="PR00452">
    <property type="entry name" value="SH3DOMAIN"/>
</dbReference>
<dbReference type="Pfam" id="PF04366">
    <property type="entry name" value="Ysc84"/>
    <property type="match status" value="1"/>
</dbReference>
<proteinExistence type="inferred from homology"/>
<keyword evidence="7" id="KW-1185">Reference proteome</keyword>
<accession>A0A8K0QVE3</accession>
<evidence type="ECO:0000256" key="3">
    <source>
        <dbReference type="PROSITE-ProRule" id="PRU00192"/>
    </source>
</evidence>
<evidence type="ECO:0000313" key="6">
    <source>
        <dbReference type="EMBL" id="KAH7070142.1"/>
    </source>
</evidence>
<dbReference type="FunFam" id="2.30.30.40:FF:000100">
    <property type="entry name" value="SH3 domain-containing YSC84-like protein 1"/>
    <property type="match status" value="1"/>
</dbReference>
<comment type="similarity">
    <text evidence="1">Belongs to the SH3YL1 family.</text>
</comment>
<dbReference type="OrthoDB" id="443981at2759"/>
<dbReference type="Gene3D" id="2.30.30.40">
    <property type="entry name" value="SH3 Domains"/>
    <property type="match status" value="1"/>
</dbReference>
<evidence type="ECO:0000256" key="4">
    <source>
        <dbReference type="SAM" id="MobiDB-lite"/>
    </source>
</evidence>
<dbReference type="SMART" id="SM00326">
    <property type="entry name" value="SH3"/>
    <property type="match status" value="1"/>
</dbReference>
<dbReference type="GO" id="GO:0051666">
    <property type="term" value="P:actin cortical patch localization"/>
    <property type="evidence" value="ECO:0007669"/>
    <property type="project" value="TreeGrafter"/>
</dbReference>
<dbReference type="InterPro" id="IPR033643">
    <property type="entry name" value="SYLF_SH3YL1-like"/>
</dbReference>
<feature type="compositionally biased region" description="Polar residues" evidence="4">
    <location>
        <begin position="294"/>
        <end position="311"/>
    </location>
</feature>
<dbReference type="GO" id="GO:0051017">
    <property type="term" value="P:actin filament bundle assembly"/>
    <property type="evidence" value="ECO:0007669"/>
    <property type="project" value="TreeGrafter"/>
</dbReference>
<dbReference type="GO" id="GO:0051015">
    <property type="term" value="F:actin filament binding"/>
    <property type="evidence" value="ECO:0007669"/>
    <property type="project" value="TreeGrafter"/>
</dbReference>
<organism evidence="6 7">
    <name type="scientific">Paraphoma chrysanthemicola</name>
    <dbReference type="NCBI Taxonomy" id="798071"/>
    <lineage>
        <taxon>Eukaryota</taxon>
        <taxon>Fungi</taxon>
        <taxon>Dikarya</taxon>
        <taxon>Ascomycota</taxon>
        <taxon>Pezizomycotina</taxon>
        <taxon>Dothideomycetes</taxon>
        <taxon>Pleosporomycetidae</taxon>
        <taxon>Pleosporales</taxon>
        <taxon>Pleosporineae</taxon>
        <taxon>Phaeosphaeriaceae</taxon>
        <taxon>Paraphoma</taxon>
    </lineage>
</organism>
<dbReference type="PROSITE" id="PS50002">
    <property type="entry name" value="SH3"/>
    <property type="match status" value="1"/>
</dbReference>
<sequence>MPLGLNNPLPSSMRSECRKTGKILASFVDPRQAFGPDKIIPPSVLANAKGLAILTVFKAGFLGTARFGSGVVVARLADGSWSAPTAIGTVGGGFGGQIGFELTDFVFILNDAAAVRTFAQAGSLTLGGNVSIAAGPVGRNAEAAGAASLKGVAGIFSYSKTKGLFAGVSLEGSGIIERRDANEKLYGRRWTARELLSGQVPPPPAAEPLLRVLNSRVFSGVGGATNADSAMYNDIPVYDDSHDNVVWQGRQGAAMGEGVRRDRTGSMGAADDDYQYRDRPQRSSTWADDVYDRQPQSAGGINRSFSTRANPNETFDRIGTRDRASTFGDDYSYSDRKPGRPTAPKPVFGAKKAGLGSDQAIAKFTFDADQPGDLGFKKGEVITILKKTDNETDWWTGRIGDREGIFPSNYVETV</sequence>
<dbReference type="CDD" id="cd11842">
    <property type="entry name" value="SH3_Ysc84p_like"/>
    <property type="match status" value="1"/>
</dbReference>
<dbReference type="InterPro" id="IPR036028">
    <property type="entry name" value="SH3-like_dom_sf"/>
</dbReference>
<keyword evidence="2 3" id="KW-0728">SH3 domain</keyword>
<evidence type="ECO:0000256" key="1">
    <source>
        <dbReference type="ARBA" id="ARBA00007761"/>
    </source>
</evidence>
<dbReference type="Pfam" id="PF00018">
    <property type="entry name" value="SH3_1"/>
    <property type="match status" value="1"/>
</dbReference>
<evidence type="ECO:0000313" key="7">
    <source>
        <dbReference type="Proteomes" id="UP000813461"/>
    </source>
</evidence>
<comment type="caution">
    <text evidence="6">The sequence shown here is derived from an EMBL/GenBank/DDBJ whole genome shotgun (WGS) entry which is preliminary data.</text>
</comment>
<dbReference type="GO" id="GO:0035091">
    <property type="term" value="F:phosphatidylinositol binding"/>
    <property type="evidence" value="ECO:0007669"/>
    <property type="project" value="TreeGrafter"/>
</dbReference>
<dbReference type="InterPro" id="IPR051702">
    <property type="entry name" value="SH3_domain_YSC84-like"/>
</dbReference>
<dbReference type="CDD" id="cd11525">
    <property type="entry name" value="SYLF_SH3YL1_like"/>
    <property type="match status" value="1"/>
</dbReference>
<dbReference type="PANTHER" id="PTHR15629:SF2">
    <property type="entry name" value="SH3 DOMAIN-CONTAINING YSC84-LIKE PROTEIN 1"/>
    <property type="match status" value="1"/>
</dbReference>
<dbReference type="InterPro" id="IPR001452">
    <property type="entry name" value="SH3_domain"/>
</dbReference>
<evidence type="ECO:0000259" key="5">
    <source>
        <dbReference type="PROSITE" id="PS50002"/>
    </source>
</evidence>
<dbReference type="PANTHER" id="PTHR15629">
    <property type="entry name" value="SH3YL1 PROTEIN"/>
    <property type="match status" value="1"/>
</dbReference>
<protein>
    <recommendedName>
        <fullName evidence="5">SH3 domain-containing protein</fullName>
    </recommendedName>
</protein>
<dbReference type="InterPro" id="IPR007461">
    <property type="entry name" value="Ysc84_actin-binding"/>
</dbReference>
<dbReference type="EMBL" id="JAGMVJ010000028">
    <property type="protein sequence ID" value="KAH7070142.1"/>
    <property type="molecule type" value="Genomic_DNA"/>
</dbReference>
<dbReference type="GO" id="GO:0030479">
    <property type="term" value="C:actin cortical patch"/>
    <property type="evidence" value="ECO:0007669"/>
    <property type="project" value="TreeGrafter"/>
</dbReference>
<reference evidence="6" key="1">
    <citation type="journal article" date="2021" name="Nat. Commun.">
        <title>Genetic determinants of endophytism in the Arabidopsis root mycobiome.</title>
        <authorList>
            <person name="Mesny F."/>
            <person name="Miyauchi S."/>
            <person name="Thiergart T."/>
            <person name="Pickel B."/>
            <person name="Atanasova L."/>
            <person name="Karlsson M."/>
            <person name="Huettel B."/>
            <person name="Barry K.W."/>
            <person name="Haridas S."/>
            <person name="Chen C."/>
            <person name="Bauer D."/>
            <person name="Andreopoulos W."/>
            <person name="Pangilinan J."/>
            <person name="LaButti K."/>
            <person name="Riley R."/>
            <person name="Lipzen A."/>
            <person name="Clum A."/>
            <person name="Drula E."/>
            <person name="Henrissat B."/>
            <person name="Kohler A."/>
            <person name="Grigoriev I.V."/>
            <person name="Martin F.M."/>
            <person name="Hacquard S."/>
        </authorList>
    </citation>
    <scope>NUCLEOTIDE SEQUENCE</scope>
    <source>
        <strain evidence="6">MPI-SDFR-AT-0120</strain>
    </source>
</reference>
<feature type="domain" description="SH3" evidence="5">
    <location>
        <begin position="355"/>
        <end position="414"/>
    </location>
</feature>
<dbReference type="AlphaFoldDB" id="A0A8K0QVE3"/>
<evidence type="ECO:0000256" key="2">
    <source>
        <dbReference type="ARBA" id="ARBA00022443"/>
    </source>
</evidence>
<gene>
    <name evidence="6" type="ORF">FB567DRAFT_220809</name>
</gene>
<dbReference type="Proteomes" id="UP000813461">
    <property type="component" value="Unassembled WGS sequence"/>
</dbReference>
<dbReference type="SUPFAM" id="SSF50044">
    <property type="entry name" value="SH3-domain"/>
    <property type="match status" value="1"/>
</dbReference>
<name>A0A8K0QVE3_9PLEO</name>
<feature type="region of interest" description="Disordered" evidence="4">
    <location>
        <begin position="256"/>
        <end position="311"/>
    </location>
</feature>